<evidence type="ECO:0000313" key="3">
    <source>
        <dbReference type="Proteomes" id="UP000256485"/>
    </source>
</evidence>
<organism evidence="2 3">
    <name type="scientific">Thermasporomyces composti</name>
    <dbReference type="NCBI Taxonomy" id="696763"/>
    <lineage>
        <taxon>Bacteria</taxon>
        <taxon>Bacillati</taxon>
        <taxon>Actinomycetota</taxon>
        <taxon>Actinomycetes</taxon>
        <taxon>Propionibacteriales</taxon>
        <taxon>Nocardioidaceae</taxon>
        <taxon>Thermasporomyces</taxon>
    </lineage>
</organism>
<dbReference type="InterPro" id="IPR011576">
    <property type="entry name" value="Pyridox_Oxase_N"/>
</dbReference>
<dbReference type="Proteomes" id="UP000256485">
    <property type="component" value="Unassembled WGS sequence"/>
</dbReference>
<protein>
    <submittedName>
        <fullName evidence="2">Pyridoxamine 5'-phosphate oxidase</fullName>
    </submittedName>
</protein>
<dbReference type="AlphaFoldDB" id="A0A3D9VHU4"/>
<dbReference type="Pfam" id="PF01243">
    <property type="entry name" value="PNPOx_N"/>
    <property type="match status" value="1"/>
</dbReference>
<sequence length="175" mass="19277">MKETEAELDELQTLLDTSLARSTAHLRSIVTPGERTLTARELVRVLTGMCVLSVATVTARGEPRISAVDGHFLHGRWVFSTTGAAAKARHLKARPAVSVAHLRGDDLGVFTHGVAEFISPEHPNWAEIEEHLTRHYGSSPTTWADDVVYLRVVPHWMVAYAYQKQKVLAEAGLTS</sequence>
<proteinExistence type="predicted"/>
<keyword evidence="3" id="KW-1185">Reference proteome</keyword>
<evidence type="ECO:0000259" key="1">
    <source>
        <dbReference type="Pfam" id="PF01243"/>
    </source>
</evidence>
<dbReference type="RefSeq" id="WP_115852157.1">
    <property type="nucleotide sequence ID" value="NZ_QTUC01000001.1"/>
</dbReference>
<comment type="caution">
    <text evidence="2">The sequence shown here is derived from an EMBL/GenBank/DDBJ whole genome shotgun (WGS) entry which is preliminary data.</text>
</comment>
<name>A0A3D9VHU4_THECX</name>
<dbReference type="EMBL" id="QTUC01000001">
    <property type="protein sequence ID" value="REF37774.1"/>
    <property type="molecule type" value="Genomic_DNA"/>
</dbReference>
<dbReference type="Gene3D" id="2.30.110.10">
    <property type="entry name" value="Electron Transport, Fmn-binding Protein, Chain A"/>
    <property type="match status" value="1"/>
</dbReference>
<feature type="domain" description="Pyridoxamine 5'-phosphate oxidase N-terminal" evidence="1">
    <location>
        <begin position="44"/>
        <end position="138"/>
    </location>
</feature>
<reference evidence="2 3" key="1">
    <citation type="submission" date="2018-08" db="EMBL/GenBank/DDBJ databases">
        <title>Sequencing the genomes of 1000 actinobacteria strains.</title>
        <authorList>
            <person name="Klenk H.-P."/>
        </authorList>
    </citation>
    <scope>NUCLEOTIDE SEQUENCE [LARGE SCALE GENOMIC DNA]</scope>
    <source>
        <strain evidence="2 3">DSM 22891</strain>
    </source>
</reference>
<accession>A0A3D9VHU4</accession>
<gene>
    <name evidence="2" type="ORF">DFJ64_3231</name>
</gene>
<dbReference type="SUPFAM" id="SSF50475">
    <property type="entry name" value="FMN-binding split barrel"/>
    <property type="match status" value="1"/>
</dbReference>
<dbReference type="InterPro" id="IPR012349">
    <property type="entry name" value="Split_barrel_FMN-bd"/>
</dbReference>
<evidence type="ECO:0000313" key="2">
    <source>
        <dbReference type="EMBL" id="REF37774.1"/>
    </source>
</evidence>
<dbReference type="OrthoDB" id="4540122at2"/>